<evidence type="ECO:0000313" key="3">
    <source>
        <dbReference type="EMBL" id="AWT27030.1"/>
    </source>
</evidence>
<dbReference type="PROSITE" id="PS51186">
    <property type="entry name" value="GNAT"/>
    <property type="match status" value="1"/>
</dbReference>
<dbReference type="STRING" id="1737425.GCA_900049755_02862"/>
<sequence>MSATPFGHPRDPAAGRRPDRDTAWSGARAGALPPAQTGLPFPVSRHTDPLTVRPGARATVRRTVTGDDGRPRINPATGRPLVSDIIGVLRQTDPLTVEDAKGTVHHIPAADVVVLKTLHSRPVRASDIRAVEAATAAAFPGLEHRDIDGWLARAGDGITERSNSAVPLGPETGTTPVPLDRIHAFYRSHGLPTRLLLPDRISRPAEPLLALPGVQRGPEIIVMARSLTGPLPPVPEPSADLAGRLELRIDDQPDDQWLRLYHFRGRPLPEHALRLLAARLEGSLGFARLSVDGELVAVTRGTVTGGGGRMFLGYSAVEVAPAWRRRGLATLLGTAMLHWGARHGATESCLQVIASNTAGRGLYLNLGFTEHHRHRCIVIPDTV</sequence>
<feature type="region of interest" description="Disordered" evidence="1">
    <location>
        <begin position="1"/>
        <end position="50"/>
    </location>
</feature>
<protein>
    <recommendedName>
        <fullName evidence="2">N-acetyltransferase domain-containing protein</fullName>
    </recommendedName>
</protein>
<dbReference type="AlphaFoldDB" id="A0A2Z3YV73"/>
<feature type="domain" description="N-acetyltransferase" evidence="2">
    <location>
        <begin position="247"/>
        <end position="383"/>
    </location>
</feature>
<proteinExistence type="predicted"/>
<feature type="compositionally biased region" description="Basic and acidic residues" evidence="1">
    <location>
        <begin position="8"/>
        <end position="22"/>
    </location>
</feature>
<dbReference type="Proteomes" id="UP000247696">
    <property type="component" value="Chromosome"/>
</dbReference>
<dbReference type="EMBL" id="CP024988">
    <property type="protein sequence ID" value="AWT27030.1"/>
    <property type="molecule type" value="Genomic_DNA"/>
</dbReference>
<accession>A0A2Z3YV73</accession>
<dbReference type="InterPro" id="IPR000182">
    <property type="entry name" value="GNAT_dom"/>
</dbReference>
<gene>
    <name evidence="3" type="ORF">Csp1_22800</name>
</gene>
<keyword evidence="4" id="KW-1185">Reference proteome</keyword>
<dbReference type="SUPFAM" id="SSF55729">
    <property type="entry name" value="Acyl-CoA N-acyltransferases (Nat)"/>
    <property type="match status" value="1"/>
</dbReference>
<dbReference type="InterPro" id="IPR016181">
    <property type="entry name" value="Acyl_CoA_acyltransferase"/>
</dbReference>
<dbReference type="InterPro" id="IPR056935">
    <property type="entry name" value="Rv0428c-like_C"/>
</dbReference>
<reference evidence="4" key="1">
    <citation type="submission" date="2017-11" db="EMBL/GenBank/DDBJ databases">
        <title>Otitis media/interna in a cat caused by the recently described species Corynebacterium provencense.</title>
        <authorList>
            <person name="Kittl S."/>
            <person name="Brodard I."/>
            <person name="Rychener L."/>
            <person name="Jores J."/>
            <person name="Roosje P."/>
            <person name="Gobeli Brawand S."/>
        </authorList>
    </citation>
    <scope>NUCLEOTIDE SEQUENCE [LARGE SCALE GENOMIC DNA]</scope>
    <source>
        <strain evidence="4">17KM38</strain>
    </source>
</reference>
<dbReference type="Gene3D" id="3.40.630.30">
    <property type="match status" value="1"/>
</dbReference>
<evidence type="ECO:0000259" key="2">
    <source>
        <dbReference type="PROSITE" id="PS51186"/>
    </source>
</evidence>
<name>A0A2Z3YV73_9CORY</name>
<dbReference type="Pfam" id="PF24553">
    <property type="entry name" value="Rv0428c_C"/>
    <property type="match status" value="1"/>
</dbReference>
<evidence type="ECO:0000313" key="4">
    <source>
        <dbReference type="Proteomes" id="UP000247696"/>
    </source>
</evidence>
<dbReference type="KEGG" id="cpre:Csp1_22800"/>
<dbReference type="GO" id="GO:0016747">
    <property type="term" value="F:acyltransferase activity, transferring groups other than amino-acyl groups"/>
    <property type="evidence" value="ECO:0007669"/>
    <property type="project" value="InterPro"/>
</dbReference>
<organism evidence="3 4">
    <name type="scientific">Corynebacterium provencense</name>
    <dbReference type="NCBI Taxonomy" id="1737425"/>
    <lineage>
        <taxon>Bacteria</taxon>
        <taxon>Bacillati</taxon>
        <taxon>Actinomycetota</taxon>
        <taxon>Actinomycetes</taxon>
        <taxon>Mycobacteriales</taxon>
        <taxon>Corynebacteriaceae</taxon>
        <taxon>Corynebacterium</taxon>
    </lineage>
</organism>
<dbReference type="RefSeq" id="WP_227871054.1">
    <property type="nucleotide sequence ID" value="NZ_CP024988.1"/>
</dbReference>
<evidence type="ECO:0000256" key="1">
    <source>
        <dbReference type="SAM" id="MobiDB-lite"/>
    </source>
</evidence>